<dbReference type="AlphaFoldDB" id="R4G5M0"/>
<dbReference type="Pfam" id="PF08168">
    <property type="entry name" value="NOL11_N"/>
    <property type="match status" value="1"/>
</dbReference>
<evidence type="ECO:0000259" key="1">
    <source>
        <dbReference type="Pfam" id="PF08168"/>
    </source>
</evidence>
<proteinExistence type="evidence at transcript level"/>
<accession>R4G5M0</accession>
<dbReference type="InterPro" id="IPR012584">
    <property type="entry name" value="NOL11_N"/>
</dbReference>
<dbReference type="GO" id="GO:0003723">
    <property type="term" value="F:RNA binding"/>
    <property type="evidence" value="ECO:0007669"/>
    <property type="project" value="TreeGrafter"/>
</dbReference>
<dbReference type="GO" id="GO:0030490">
    <property type="term" value="P:maturation of SSU-rRNA"/>
    <property type="evidence" value="ECO:0007669"/>
    <property type="project" value="InterPro"/>
</dbReference>
<dbReference type="GeneID" id="141448876"/>
<dbReference type="GO" id="GO:0005730">
    <property type="term" value="C:nucleolus"/>
    <property type="evidence" value="ECO:0007669"/>
    <property type="project" value="TreeGrafter"/>
</dbReference>
<dbReference type="PANTHER" id="PTHR15633">
    <property type="entry name" value="NUCLEOLAR PROTEIN 11"/>
    <property type="match status" value="1"/>
</dbReference>
<dbReference type="EMBL" id="GAHY01000415">
    <property type="protein sequence ID" value="JAA77095.1"/>
    <property type="molecule type" value="mRNA"/>
</dbReference>
<dbReference type="RefSeq" id="XP_073973794.1">
    <property type="nucleotide sequence ID" value="XM_074117693.1"/>
</dbReference>
<name>R4G5M0_RHOPR</name>
<reference evidence="2" key="1">
    <citation type="submission" date="2013-04" db="EMBL/GenBank/DDBJ databases">
        <title>An insight into the transcriptome of the digestive tract of the blood sucking bug, Rhodnius prolixus.</title>
        <authorList>
            <person name="Ribeiro J.M.C."/>
            <person name="Genta F.A."/>
            <person name="Sorgine M.H.F."/>
            <person name="Paiva-Silva G.O."/>
            <person name="Majerowicz D."/>
            <person name="Medeiros M."/>
            <person name="Koerich L."/>
            <person name="Terra W.R."/>
            <person name="Ferreira C."/>
            <person name="Pimentel A.C."/>
            <person name="Bisch P.M."/>
            <person name="Diniz M.M.P."/>
            <person name="Nascimento R."/>
            <person name="Salmon D."/>
            <person name="Silber A.M."/>
            <person name="Alves M."/>
            <person name="Oliveira M.F."/>
            <person name="Gondim K.C."/>
            <person name="Silva Neto M.A.C."/>
            <person name="Atella G.C."/>
            <person name="Araujo H."/>
            <person name="Dias F.S."/>
            <person name="Polycarpo C.R."/>
            <person name="Fampa P."/>
            <person name="Melo A.C."/>
            <person name="Tanaka A.S."/>
            <person name="Balczun C."/>
            <person name="Oliveira J.H.M."/>
            <person name="Goncalves R."/>
            <person name="Lazoski C."/>
            <person name="Pereira M.A."/>
            <person name="Rivera-Pomar R."/>
            <person name="Diambra L."/>
            <person name="Schaub G.A."/>
            <person name="Garcia E.S."/>
            <person name="Azambuja P."/>
            <person name="Braz G.R.C."/>
            <person name="Oliveira P.L."/>
        </authorList>
    </citation>
    <scope>NUCLEOTIDE SEQUENCE</scope>
</reference>
<dbReference type="PANTHER" id="PTHR15633:SF2">
    <property type="entry name" value="NUCLEOLAR PROTEIN 11"/>
    <property type="match status" value="1"/>
</dbReference>
<protein>
    <recommendedName>
        <fullName evidence="1">Nucleolar protein 11 N-terminal domain-containing protein</fullName>
    </recommendedName>
</protein>
<sequence>MAKLLPPYTLCPLIEHRKCLGVCEDSTPGCVIVTLGKNIVIRYRLSDQKQVRSWSSKDKLSAPVIFDFTSKRYIAIFKFNQVAFWSDDSMVQLNKLKNFKFNRLIHGILSAKEYPPVIIYKSGRIGILQDDLASRKCSVDEQFLEESEEILSSNLVLISGHLYVNLLTLNKKVSFKKLHFIPIDADRVDQFSVSLEDRSSASINAHTLIQGESTSLISLWSDGSIYSAELPLKDTKSFPGRVSSKVESVNLLQPAAMHSIGEQQVVIYGAAPNSEGAVLCIFNLKYGFVDSLQKLKVYCDTPRLWVVGTVGTNRYILCLSGGHLVVIPTRFGTQRLCSLVGVAKLNSLEMNDSVSTPPSALTATWKYCNETVDGNDMEVEPNQLCDRIMKMRKAGLSDHRICEVLLPELIKKQEEEQITEFLSLINDIPDYYLIDMAVIFNNNHFSGQLLEKVLKYPLVSDHSSLQLVRSRVNLQTALELLAFITRMMDNSLLVKSLLDWACLLLDSHYQQYLLSKDETVIETIKSVNTIIKLHMECIANLKTLQPELALLKKGVIQVKKSTVSLQSYLVDTINLY</sequence>
<dbReference type="HOGENOM" id="CLU_026261_0_0_1"/>
<evidence type="ECO:0000313" key="2">
    <source>
        <dbReference type="EMBL" id="JAA77095.1"/>
    </source>
</evidence>
<dbReference type="InterPro" id="IPR042859">
    <property type="entry name" value="NOL11"/>
</dbReference>
<organism evidence="2">
    <name type="scientific">Rhodnius prolixus</name>
    <name type="common">Triatomid bug</name>
    <dbReference type="NCBI Taxonomy" id="13249"/>
    <lineage>
        <taxon>Eukaryota</taxon>
        <taxon>Metazoa</taxon>
        <taxon>Ecdysozoa</taxon>
        <taxon>Arthropoda</taxon>
        <taxon>Hexapoda</taxon>
        <taxon>Insecta</taxon>
        <taxon>Pterygota</taxon>
        <taxon>Neoptera</taxon>
        <taxon>Paraneoptera</taxon>
        <taxon>Hemiptera</taxon>
        <taxon>Heteroptera</taxon>
        <taxon>Panheteroptera</taxon>
        <taxon>Cimicomorpha</taxon>
        <taxon>Reduviidae</taxon>
        <taxon>Triatominae</taxon>
        <taxon>Rhodnius</taxon>
    </lineage>
</organism>
<feature type="domain" description="Nucleolar protein 11 N-terminal" evidence="1">
    <location>
        <begin position="1"/>
        <end position="329"/>
    </location>
</feature>